<dbReference type="Gene3D" id="3.30.565.10">
    <property type="entry name" value="Histidine kinase-like ATPase, C-terminal domain"/>
    <property type="match status" value="1"/>
</dbReference>
<dbReference type="GO" id="GO:0016020">
    <property type="term" value="C:membrane"/>
    <property type="evidence" value="ECO:0007669"/>
    <property type="project" value="InterPro"/>
</dbReference>
<feature type="domain" description="Response regulatory" evidence="7">
    <location>
        <begin position="820"/>
        <end position="939"/>
    </location>
</feature>
<evidence type="ECO:0000256" key="5">
    <source>
        <dbReference type="SAM" id="Phobius"/>
    </source>
</evidence>
<protein>
    <submittedName>
        <fullName evidence="8">Response regulator</fullName>
    </submittedName>
</protein>
<dbReference type="Gene3D" id="3.40.50.2300">
    <property type="match status" value="1"/>
</dbReference>
<keyword evidence="2" id="KW-0238">DNA-binding</keyword>
<dbReference type="GO" id="GO:0046983">
    <property type="term" value="F:protein dimerization activity"/>
    <property type="evidence" value="ECO:0007669"/>
    <property type="project" value="InterPro"/>
</dbReference>
<keyword evidence="5" id="KW-0472">Membrane</keyword>
<feature type="region of interest" description="Disordered" evidence="4">
    <location>
        <begin position="961"/>
        <end position="980"/>
    </location>
</feature>
<evidence type="ECO:0000256" key="4">
    <source>
        <dbReference type="SAM" id="MobiDB-lite"/>
    </source>
</evidence>
<reference evidence="8 9" key="1">
    <citation type="submission" date="2020-12" db="EMBL/GenBank/DDBJ databases">
        <authorList>
            <person name="Zhou J."/>
        </authorList>
    </citation>
    <scope>NUCLEOTIDE SEQUENCE [LARGE SCALE GENOMIC DNA]</scope>
    <source>
        <strain evidence="8 9">CCUG 61299</strain>
    </source>
</reference>
<feature type="transmembrane region" description="Helical" evidence="5">
    <location>
        <begin position="531"/>
        <end position="551"/>
    </location>
</feature>
<organism evidence="8 9">
    <name type="scientific">Actinomyces weissii</name>
    <dbReference type="NCBI Taxonomy" id="675090"/>
    <lineage>
        <taxon>Bacteria</taxon>
        <taxon>Bacillati</taxon>
        <taxon>Actinomycetota</taxon>
        <taxon>Actinomycetes</taxon>
        <taxon>Actinomycetales</taxon>
        <taxon>Actinomycetaceae</taxon>
        <taxon>Actinomyces</taxon>
    </lineage>
</organism>
<dbReference type="PROSITE" id="PS50043">
    <property type="entry name" value="HTH_LUXR_2"/>
    <property type="match status" value="1"/>
</dbReference>
<dbReference type="EMBL" id="CP066802">
    <property type="protein sequence ID" value="QQM67316.1"/>
    <property type="molecule type" value="Genomic_DNA"/>
</dbReference>
<feature type="transmembrane region" description="Helical" evidence="5">
    <location>
        <begin position="72"/>
        <end position="94"/>
    </location>
</feature>
<dbReference type="InterPro" id="IPR011006">
    <property type="entry name" value="CheY-like_superfamily"/>
</dbReference>
<dbReference type="AlphaFoldDB" id="A0A7T7M9C4"/>
<dbReference type="GO" id="GO:0003677">
    <property type="term" value="F:DNA binding"/>
    <property type="evidence" value="ECO:0007669"/>
    <property type="project" value="UniProtKB-KW"/>
</dbReference>
<evidence type="ECO:0000313" key="9">
    <source>
        <dbReference type="Proteomes" id="UP000595895"/>
    </source>
</evidence>
<feature type="compositionally biased region" description="Basic residues" evidence="4">
    <location>
        <begin position="798"/>
        <end position="815"/>
    </location>
</feature>
<dbReference type="Pfam" id="PF07730">
    <property type="entry name" value="HisKA_3"/>
    <property type="match status" value="2"/>
</dbReference>
<keyword evidence="5" id="KW-1133">Transmembrane helix</keyword>
<feature type="modified residue" description="4-aspartylphosphate" evidence="3">
    <location>
        <position position="874"/>
    </location>
</feature>
<dbReference type="Proteomes" id="UP000595895">
    <property type="component" value="Chromosome"/>
</dbReference>
<feature type="region of interest" description="Disordered" evidence="4">
    <location>
        <begin position="798"/>
        <end position="817"/>
    </location>
</feature>
<dbReference type="SMART" id="SM00421">
    <property type="entry name" value="HTH_LUXR"/>
    <property type="match status" value="1"/>
</dbReference>
<dbReference type="Gene3D" id="1.20.5.1930">
    <property type="match status" value="2"/>
</dbReference>
<feature type="transmembrane region" description="Helical" evidence="5">
    <location>
        <begin position="137"/>
        <end position="154"/>
    </location>
</feature>
<feature type="compositionally biased region" description="Basic residues" evidence="4">
    <location>
        <begin position="766"/>
        <end position="788"/>
    </location>
</feature>
<feature type="compositionally biased region" description="Basic residues" evidence="4">
    <location>
        <begin position="728"/>
        <end position="742"/>
    </location>
</feature>
<dbReference type="GO" id="GO:0006355">
    <property type="term" value="P:regulation of DNA-templated transcription"/>
    <property type="evidence" value="ECO:0007669"/>
    <property type="project" value="InterPro"/>
</dbReference>
<feature type="transmembrane region" description="Helical" evidence="5">
    <location>
        <begin position="106"/>
        <end position="125"/>
    </location>
</feature>
<dbReference type="PROSITE" id="PS50110">
    <property type="entry name" value="RESPONSE_REGULATORY"/>
    <property type="match status" value="1"/>
</dbReference>
<dbReference type="InterPro" id="IPR001789">
    <property type="entry name" value="Sig_transdc_resp-reg_receiver"/>
</dbReference>
<feature type="compositionally biased region" description="Low complexity" evidence="4">
    <location>
        <begin position="414"/>
        <end position="427"/>
    </location>
</feature>
<feature type="region of interest" description="Disordered" evidence="4">
    <location>
        <begin position="700"/>
        <end position="790"/>
    </location>
</feature>
<dbReference type="PRINTS" id="PR00038">
    <property type="entry name" value="HTHLUXR"/>
</dbReference>
<evidence type="ECO:0000256" key="1">
    <source>
        <dbReference type="ARBA" id="ARBA00022553"/>
    </source>
</evidence>
<keyword evidence="1 3" id="KW-0597">Phosphoprotein</keyword>
<dbReference type="SMART" id="SM00448">
    <property type="entry name" value="REC"/>
    <property type="match status" value="1"/>
</dbReference>
<keyword evidence="9" id="KW-1185">Reference proteome</keyword>
<dbReference type="SUPFAM" id="SSF46894">
    <property type="entry name" value="C-terminal effector domain of the bipartite response regulators"/>
    <property type="match status" value="1"/>
</dbReference>
<dbReference type="InterPro" id="IPR058245">
    <property type="entry name" value="NreC/VraR/RcsB-like_REC"/>
</dbReference>
<evidence type="ECO:0000259" key="7">
    <source>
        <dbReference type="PROSITE" id="PS50110"/>
    </source>
</evidence>
<feature type="transmembrane region" description="Helical" evidence="5">
    <location>
        <begin position="466"/>
        <end position="482"/>
    </location>
</feature>
<feature type="compositionally biased region" description="Basic residues" evidence="4">
    <location>
        <begin position="704"/>
        <end position="720"/>
    </location>
</feature>
<accession>A0A7T7M9C4</accession>
<dbReference type="Pfam" id="PF00072">
    <property type="entry name" value="Response_reg"/>
    <property type="match status" value="1"/>
</dbReference>
<sequence length="1043" mass="113722">MEDDSRLTSRPLTALWRAEPLTALGLTMGLVGMVVGVALAPSEGPRWLAWAITASGLVLLTAMPRWPLPAAAAYLLEWVIVLALVPAHASDLLVTSLGFLLLMSRLLPVGTTAILAGVFYSTHLIEVLTLRAGEKVFFTNLLYGILVIPVGVLWRRQVQARRVEGVRAAAHLEALRTDIARQMHDLVAYSMSHTALRAQHAAHNPNHTPQARTEFAAIASNATDALHELRLLLRTLRHTTPTTQDITTTTGLGGVVTNLPAAIQAIADDITAAGFTLTYRCLGTTTPTRLQATTMSRVAREMGANIIRHADPNSPITLTLTLNPNTIRLVTTNKTTNHKTTHLPTSGTGTTGMREHLAPLNGTLTTHNENSSWITTATIPTNNQTTPPTTTKEAGEHPGTGGKEEHPARLQRLSSQAASTAAGTADSGQTATFSEVRPYVLLAFLVGMQNLGVSAVNLAYGPPVSLASWCLMLGALVLLMVLPLRPLPASLAYVLCWTILILHPYTHASDYYFTNLLFVFLTARFLPTRQVLLLSGTLFCWRLPYLLIYATDWHQEFLILIITAVPIALLMPLGMMLRSNDQARRVEGVRAAAHLEALRTDIARQMHDLVAYSMSHTALRAQHAAHNPNHTPQARTEFAAIASNATDALHELRLLLRTLRHTTPTTQDITTTTGLGGVVTNLPAAIQAIADDITAAGFTSLPLPRHHHPHPPTSHHHVPRRPRDGRQHHPPRRPKLPHHPHPHPQPQHHPPSDHQQDHQPQNHPPTHQRHRHHRHARTPRPPQRHPNHPQREQLLDHHRHHPHQQPNHTPHHHKGGTMIHVGIADDDALVRHALSDLLATTEDIRVAWTARDGVEALERIRDERTTPVQVVLLDVQMPRMDGIALAETLHEQHRDLAVLVLTTFVADSVLERALAAGVRGFIAKEDPIETLAATIRHVAAGNMVLSATSSAIIGGRPNLPTSAASPAAQPSPAPGALPPGVSLSPRELEVLALMVEALSNKQIAHRLHLSEATVKTHVSTLIAKLGVQDRVGAVVHALRSGLV</sequence>
<feature type="transmembrane region" description="Helical" evidence="5">
    <location>
        <begin position="47"/>
        <end position="66"/>
    </location>
</feature>
<dbReference type="InterPro" id="IPR036890">
    <property type="entry name" value="HATPase_C_sf"/>
</dbReference>
<evidence type="ECO:0000313" key="8">
    <source>
        <dbReference type="EMBL" id="QQM67316.1"/>
    </source>
</evidence>
<evidence type="ECO:0000256" key="2">
    <source>
        <dbReference type="ARBA" id="ARBA00023125"/>
    </source>
</evidence>
<dbReference type="InterPro" id="IPR016032">
    <property type="entry name" value="Sig_transdc_resp-reg_C-effctor"/>
</dbReference>
<feature type="transmembrane region" description="Helical" evidence="5">
    <location>
        <begin position="439"/>
        <end position="460"/>
    </location>
</feature>
<feature type="transmembrane region" description="Helical" evidence="5">
    <location>
        <begin position="489"/>
        <end position="505"/>
    </location>
</feature>
<feature type="compositionally biased region" description="Low complexity" evidence="4">
    <location>
        <begin position="376"/>
        <end position="391"/>
    </location>
</feature>
<evidence type="ECO:0000259" key="6">
    <source>
        <dbReference type="PROSITE" id="PS50043"/>
    </source>
</evidence>
<dbReference type="KEGG" id="awe:JG540_10035"/>
<dbReference type="PANTHER" id="PTHR43214">
    <property type="entry name" value="TWO-COMPONENT RESPONSE REGULATOR"/>
    <property type="match status" value="1"/>
</dbReference>
<dbReference type="SUPFAM" id="SSF52172">
    <property type="entry name" value="CheY-like"/>
    <property type="match status" value="1"/>
</dbReference>
<dbReference type="GO" id="GO:0000155">
    <property type="term" value="F:phosphorelay sensor kinase activity"/>
    <property type="evidence" value="ECO:0007669"/>
    <property type="project" value="InterPro"/>
</dbReference>
<feature type="transmembrane region" description="Helical" evidence="5">
    <location>
        <begin position="20"/>
        <end position="40"/>
    </location>
</feature>
<dbReference type="InterPro" id="IPR011712">
    <property type="entry name" value="Sig_transdc_His_kin_sub3_dim/P"/>
</dbReference>
<gene>
    <name evidence="8" type="ORF">JG540_10035</name>
</gene>
<dbReference type="InterPro" id="IPR039420">
    <property type="entry name" value="WalR-like"/>
</dbReference>
<dbReference type="CDD" id="cd17535">
    <property type="entry name" value="REC_NarL-like"/>
    <property type="match status" value="1"/>
</dbReference>
<feature type="domain" description="HTH luxR-type" evidence="6">
    <location>
        <begin position="976"/>
        <end position="1041"/>
    </location>
</feature>
<dbReference type="CDD" id="cd06170">
    <property type="entry name" value="LuxR_C_like"/>
    <property type="match status" value="1"/>
</dbReference>
<keyword evidence="5" id="KW-0812">Transmembrane</keyword>
<evidence type="ECO:0000256" key="3">
    <source>
        <dbReference type="PROSITE-ProRule" id="PRU00169"/>
    </source>
</evidence>
<proteinExistence type="predicted"/>
<dbReference type="Pfam" id="PF00196">
    <property type="entry name" value="GerE"/>
    <property type="match status" value="1"/>
</dbReference>
<feature type="transmembrane region" description="Helical" evidence="5">
    <location>
        <begin position="557"/>
        <end position="577"/>
    </location>
</feature>
<dbReference type="InterPro" id="IPR000792">
    <property type="entry name" value="Tscrpt_reg_LuxR_C"/>
</dbReference>
<name>A0A7T7M9C4_9ACTO</name>
<feature type="region of interest" description="Disordered" evidence="4">
    <location>
        <begin position="376"/>
        <end position="427"/>
    </location>
</feature>